<evidence type="ECO:0000256" key="1">
    <source>
        <dbReference type="SAM" id="MobiDB-lite"/>
    </source>
</evidence>
<evidence type="ECO:0000313" key="3">
    <source>
        <dbReference type="EMBL" id="GMF80641.1"/>
    </source>
</evidence>
<protein>
    <submittedName>
        <fullName evidence="3">Unnamed protein product</fullName>
    </submittedName>
</protein>
<sequence>MVKFNVSLLLAAVAVAPVLAGYSTGTPTYTSASTSASTSGSASAATESGPYQQTASSTGSSGSVSASASTSTSGSGTTESTPATSTTGSNANCEYDASIPDECDGTDGWYPVSVVGKEGYYCTKGPVCSGETGKCPGVHGDLTFGSTCVYLSEGTYGCVENTECANGSGSVESTKYETEAPVPNGCEVAPDTPAPYTPGVTEETPPLQLRPQHQRLPV</sequence>
<comment type="caution">
    <text evidence="3">The sequence shown here is derived from an EMBL/GenBank/DDBJ whole genome shotgun (WGS) entry which is preliminary data.</text>
</comment>
<gene>
    <name evidence="3" type="ORF">Pfra01_002867400</name>
</gene>
<name>A0A9W6YM11_9STRA</name>
<dbReference type="AlphaFoldDB" id="A0A9W6YM11"/>
<dbReference type="OrthoDB" id="167778at2759"/>
<feature type="compositionally biased region" description="Low complexity" evidence="1">
    <location>
        <begin position="30"/>
        <end position="89"/>
    </location>
</feature>
<evidence type="ECO:0000256" key="2">
    <source>
        <dbReference type="SAM" id="SignalP"/>
    </source>
</evidence>
<organism evidence="3 4">
    <name type="scientific">Phytophthora fragariaefolia</name>
    <dbReference type="NCBI Taxonomy" id="1490495"/>
    <lineage>
        <taxon>Eukaryota</taxon>
        <taxon>Sar</taxon>
        <taxon>Stramenopiles</taxon>
        <taxon>Oomycota</taxon>
        <taxon>Peronosporomycetes</taxon>
        <taxon>Peronosporales</taxon>
        <taxon>Peronosporaceae</taxon>
        <taxon>Phytophthora</taxon>
    </lineage>
</organism>
<feature type="signal peptide" evidence="2">
    <location>
        <begin position="1"/>
        <end position="20"/>
    </location>
</feature>
<feature type="region of interest" description="Disordered" evidence="1">
    <location>
        <begin position="190"/>
        <end position="218"/>
    </location>
</feature>
<evidence type="ECO:0000313" key="4">
    <source>
        <dbReference type="Proteomes" id="UP001165121"/>
    </source>
</evidence>
<feature type="chain" id="PRO_5040780472" evidence="2">
    <location>
        <begin position="21"/>
        <end position="218"/>
    </location>
</feature>
<dbReference type="Proteomes" id="UP001165121">
    <property type="component" value="Unassembled WGS sequence"/>
</dbReference>
<reference evidence="3" key="1">
    <citation type="submission" date="2023-04" db="EMBL/GenBank/DDBJ databases">
        <title>Phytophthora fragariaefolia NBRC 109709.</title>
        <authorList>
            <person name="Ichikawa N."/>
            <person name="Sato H."/>
            <person name="Tonouchi N."/>
        </authorList>
    </citation>
    <scope>NUCLEOTIDE SEQUENCE</scope>
    <source>
        <strain evidence="3">NBRC 109709</strain>
    </source>
</reference>
<feature type="region of interest" description="Disordered" evidence="1">
    <location>
        <begin position="30"/>
        <end position="91"/>
    </location>
</feature>
<proteinExistence type="predicted"/>
<keyword evidence="4" id="KW-1185">Reference proteome</keyword>
<dbReference type="EMBL" id="BSXT01010536">
    <property type="protein sequence ID" value="GMF80641.1"/>
    <property type="molecule type" value="Genomic_DNA"/>
</dbReference>
<keyword evidence="2" id="KW-0732">Signal</keyword>
<accession>A0A9W6YM11</accession>